<sequence>MAPRLAPTSTITRPQDEEAAEEEGDGISRPEPSPPIYPMGSSDFPMKRIYMDHAATTPMAPEVIEAMNAAFVEIFGNASSLHQPGLAARAALEEARERVARLIGAEAGEVYFTSGGTESDNLAIRGAALANRDRGRHIITTSIEHPAVLEPCRKLEEEEEGFEVTHLPVNREGLVEVEALEAAIREDTILISIMHANNEIGTIQPIAEAAELASDRGIVFHTDAVQTVGKIPAKVDDLGVDLLSISSHKLHGPKGVGALYIRKKTPIEPIVFGGGHERGMRSGTENVPGIVGLAAASELAGRNLEGEMVRISGMRDRLADYVLERVEETWVNGSRTKRLPNNLNLGFSYIEGEALLLRLDAKGIAVSTGSACSSKKTVASHVLTAIGLRPQEAHGSLRITLGRENTDEEVDRVGEAIVSVAESLRAMSPFRKA</sequence>
<comment type="similarity">
    <text evidence="2">Belongs to the class-V pyridoxal-phosphate-dependent aminotransferase family. NifS/IscS subfamily.</text>
</comment>
<dbReference type="PANTHER" id="PTHR11601">
    <property type="entry name" value="CYSTEINE DESULFURYLASE FAMILY MEMBER"/>
    <property type="match status" value="1"/>
</dbReference>
<dbReference type="InterPro" id="IPR015421">
    <property type="entry name" value="PyrdxlP-dep_Trfase_major"/>
</dbReference>
<keyword evidence="8" id="KW-0411">Iron-sulfur</keyword>
<dbReference type="Gene3D" id="3.90.1150.10">
    <property type="entry name" value="Aspartate Aminotransferase, domain 1"/>
    <property type="match status" value="1"/>
</dbReference>
<dbReference type="Pfam" id="PF00266">
    <property type="entry name" value="Aminotran_5"/>
    <property type="match status" value="1"/>
</dbReference>
<comment type="cofactor">
    <cofactor evidence="1 9">
        <name>pyridoxal 5'-phosphate</name>
        <dbReference type="ChEBI" id="CHEBI:597326"/>
    </cofactor>
</comment>
<dbReference type="PATRIC" id="fig|1110509.7.peg.1340"/>
<dbReference type="EC" id="2.8.1.7" evidence="3"/>
<keyword evidence="13" id="KW-1185">Reference proteome</keyword>
<gene>
    <name evidence="12" type="ordered locus">Mhar_1207</name>
</gene>
<dbReference type="NCBIfam" id="NF002806">
    <property type="entry name" value="PRK02948.1"/>
    <property type="match status" value="1"/>
</dbReference>
<evidence type="ECO:0000313" key="13">
    <source>
        <dbReference type="Proteomes" id="UP000005877"/>
    </source>
</evidence>
<evidence type="ECO:0000313" key="12">
    <source>
        <dbReference type="EMBL" id="AET64574.1"/>
    </source>
</evidence>
<dbReference type="PIRSF" id="PIRSF005572">
    <property type="entry name" value="NifS"/>
    <property type="match status" value="1"/>
</dbReference>
<dbReference type="HOGENOM" id="CLU_003433_0_0_2"/>
<dbReference type="Proteomes" id="UP000005877">
    <property type="component" value="Chromosome"/>
</dbReference>
<evidence type="ECO:0000256" key="8">
    <source>
        <dbReference type="ARBA" id="ARBA00023014"/>
    </source>
</evidence>
<reference evidence="12 13" key="1">
    <citation type="journal article" date="2012" name="PLoS ONE">
        <title>The genome characteristics and predicted function of methyl-group oxidation pathway in the obligate aceticlastic methanogens, Methanosaeta spp.</title>
        <authorList>
            <person name="Zhu J."/>
            <person name="Zheng H."/>
            <person name="Ai G."/>
            <person name="Zhang G."/>
            <person name="Liu D."/>
            <person name="Liu X."/>
            <person name="Dong X."/>
        </authorList>
    </citation>
    <scope>NUCLEOTIDE SEQUENCE [LARGE SCALE GENOMIC DNA]</scope>
    <source>
        <strain evidence="12 13">6Ac</strain>
    </source>
</reference>
<keyword evidence="4" id="KW-0808">Transferase</keyword>
<dbReference type="InterPro" id="IPR000192">
    <property type="entry name" value="Aminotrans_V_dom"/>
</dbReference>
<evidence type="ECO:0000256" key="9">
    <source>
        <dbReference type="RuleBase" id="RU004504"/>
    </source>
</evidence>
<dbReference type="STRING" id="1110509.Mhar_1207"/>
<feature type="domain" description="Aminotransferase class V" evidence="11">
    <location>
        <begin position="49"/>
        <end position="413"/>
    </location>
</feature>
<dbReference type="Gene3D" id="3.40.640.10">
    <property type="entry name" value="Type I PLP-dependent aspartate aminotransferase-like (Major domain)"/>
    <property type="match status" value="1"/>
</dbReference>
<evidence type="ECO:0000256" key="6">
    <source>
        <dbReference type="ARBA" id="ARBA00022898"/>
    </source>
</evidence>
<dbReference type="GO" id="GO:0051536">
    <property type="term" value="F:iron-sulfur cluster binding"/>
    <property type="evidence" value="ECO:0007669"/>
    <property type="project" value="UniProtKB-KW"/>
</dbReference>
<evidence type="ECO:0000256" key="7">
    <source>
        <dbReference type="ARBA" id="ARBA00023004"/>
    </source>
</evidence>
<dbReference type="EMBL" id="CP003117">
    <property type="protein sequence ID" value="AET64574.1"/>
    <property type="molecule type" value="Genomic_DNA"/>
</dbReference>
<evidence type="ECO:0000256" key="5">
    <source>
        <dbReference type="ARBA" id="ARBA00022723"/>
    </source>
</evidence>
<evidence type="ECO:0000256" key="10">
    <source>
        <dbReference type="SAM" id="MobiDB-lite"/>
    </source>
</evidence>
<evidence type="ECO:0000259" key="11">
    <source>
        <dbReference type="Pfam" id="PF00266"/>
    </source>
</evidence>
<dbReference type="InterPro" id="IPR015424">
    <property type="entry name" value="PyrdxlP-dep_Trfase"/>
</dbReference>
<evidence type="ECO:0000256" key="2">
    <source>
        <dbReference type="ARBA" id="ARBA00006490"/>
    </source>
</evidence>
<feature type="region of interest" description="Disordered" evidence="10">
    <location>
        <begin position="1"/>
        <end position="41"/>
    </location>
</feature>
<dbReference type="GO" id="GO:0046872">
    <property type="term" value="F:metal ion binding"/>
    <property type="evidence" value="ECO:0007669"/>
    <property type="project" value="UniProtKB-KW"/>
</dbReference>
<dbReference type="PROSITE" id="PS00595">
    <property type="entry name" value="AA_TRANSFER_CLASS_5"/>
    <property type="match status" value="1"/>
</dbReference>
<dbReference type="InterPro" id="IPR015422">
    <property type="entry name" value="PyrdxlP-dep_Trfase_small"/>
</dbReference>
<proteinExistence type="inferred from homology"/>
<organism evidence="12 13">
    <name type="scientific">Methanothrix harundinacea (strain 6Ac)</name>
    <name type="common">Methanosaeta harundinacea</name>
    <dbReference type="NCBI Taxonomy" id="1110509"/>
    <lineage>
        <taxon>Archaea</taxon>
        <taxon>Methanobacteriati</taxon>
        <taxon>Methanobacteriota</taxon>
        <taxon>Stenosarchaea group</taxon>
        <taxon>Methanomicrobia</taxon>
        <taxon>Methanotrichales</taxon>
        <taxon>Methanotrichaceae</taxon>
        <taxon>Methanothrix</taxon>
    </lineage>
</organism>
<keyword evidence="6" id="KW-0663">Pyridoxal phosphate</keyword>
<evidence type="ECO:0000256" key="3">
    <source>
        <dbReference type="ARBA" id="ARBA00012239"/>
    </source>
</evidence>
<evidence type="ECO:0000256" key="1">
    <source>
        <dbReference type="ARBA" id="ARBA00001933"/>
    </source>
</evidence>
<dbReference type="InterPro" id="IPR016454">
    <property type="entry name" value="Cysteine_dSase"/>
</dbReference>
<evidence type="ECO:0000256" key="4">
    <source>
        <dbReference type="ARBA" id="ARBA00022679"/>
    </source>
</evidence>
<keyword evidence="7" id="KW-0408">Iron</keyword>
<accession>G7WN09</accession>
<keyword evidence="5" id="KW-0479">Metal-binding</keyword>
<dbReference type="Gene3D" id="1.10.260.50">
    <property type="match status" value="1"/>
</dbReference>
<dbReference type="KEGG" id="mhi:Mhar_1207"/>
<dbReference type="PANTHER" id="PTHR11601:SF34">
    <property type="entry name" value="CYSTEINE DESULFURASE"/>
    <property type="match status" value="1"/>
</dbReference>
<name>G7WN09_METH6</name>
<dbReference type="FunFam" id="3.40.640.10:FF:000084">
    <property type="entry name" value="IscS-like cysteine desulfurase"/>
    <property type="match status" value="1"/>
</dbReference>
<dbReference type="GO" id="GO:0031071">
    <property type="term" value="F:cysteine desulfurase activity"/>
    <property type="evidence" value="ECO:0007669"/>
    <property type="project" value="UniProtKB-EC"/>
</dbReference>
<protein>
    <recommendedName>
        <fullName evidence="3">cysteine desulfurase</fullName>
        <ecNumber evidence="3">2.8.1.7</ecNumber>
    </recommendedName>
</protein>
<dbReference type="AlphaFoldDB" id="G7WN09"/>
<dbReference type="SUPFAM" id="SSF53383">
    <property type="entry name" value="PLP-dependent transferases"/>
    <property type="match status" value="1"/>
</dbReference>
<dbReference type="InterPro" id="IPR020578">
    <property type="entry name" value="Aminotrans_V_PyrdxlP_BS"/>
</dbReference>